<dbReference type="PANTHER" id="PTHR35333:SF3">
    <property type="entry name" value="BETA-LACTAMASE-TYPE TRANSPEPTIDASE FOLD CONTAINING PROTEIN"/>
    <property type="match status" value="1"/>
</dbReference>
<dbReference type="SUPFAM" id="SSF56601">
    <property type="entry name" value="beta-lactamase/transpeptidase-like"/>
    <property type="match status" value="1"/>
</dbReference>
<accession>A0A1Z3HR48</accession>
<evidence type="ECO:0000313" key="3">
    <source>
        <dbReference type="Proteomes" id="UP000191901"/>
    </source>
</evidence>
<dbReference type="AlphaFoldDB" id="A0A1Z3HR48"/>
<dbReference type="KEGG" id="hhg:XM38_037580"/>
<dbReference type="GO" id="GO:0008800">
    <property type="term" value="F:beta-lactamase activity"/>
    <property type="evidence" value="ECO:0007669"/>
    <property type="project" value="InterPro"/>
</dbReference>
<sequence length="440" mass="47800">MVWVGSESRWVAKAGIGGLVLAACYPLVLRAMSLAPSSHVQTRDLPQSLGPAETGLAPVRLISLPGTTQMAIAADPLSPAIQWWRPPSDTLARDAYGLARRLAAQAVAMQVGRGNGQFVWQRQAFLWRAAIAQLQTIPPTSPLATLASHEQRLYATRLAAVTARLEAVEADVLGQIAGRLGSPRIVRISVCPLMGTCRHHQGQVPPASPASLIKMPIAFVLLQQVAATASDLGDSIYIDPHNFTENGAQARIFVDRHYSLGQVMARMIDESNNIATNQLIDYLGWATLNLALQQQGFATIQVRTKLVGAETSPTQNMGWAANTLTTAELTDLMRSVYARRVPGAEHLIRALATQTHRDFGYEALRAFPAQRVAWLGEKTGQNSQVIGSTLAVRVDGQVYLLTVTLDRSGNQRRLRQILRDVVSYLLYREPLLGSPLAQGS</sequence>
<dbReference type="RefSeq" id="WP_080806873.1">
    <property type="nucleotide sequence ID" value="NZ_CP021983.2"/>
</dbReference>
<reference evidence="2 3" key="1">
    <citation type="journal article" date="2016" name="Biochim. Biophys. Acta">
        <title>Characterization of red-shifted phycobilisomes isolated from the chlorophyll f-containing cyanobacterium Halomicronema hongdechloris.</title>
        <authorList>
            <person name="Li Y."/>
            <person name="Lin Y."/>
            <person name="Garvey C.J."/>
            <person name="Birch D."/>
            <person name="Corkery R.W."/>
            <person name="Loughlin P.C."/>
            <person name="Scheer H."/>
            <person name="Willows R.D."/>
            <person name="Chen M."/>
        </authorList>
    </citation>
    <scope>NUCLEOTIDE SEQUENCE [LARGE SCALE GENOMIC DNA]</scope>
    <source>
        <strain evidence="2 3">C2206</strain>
    </source>
</reference>
<dbReference type="Pfam" id="PF13354">
    <property type="entry name" value="Beta-lactamase2"/>
    <property type="match status" value="1"/>
</dbReference>
<dbReference type="GO" id="GO:0046677">
    <property type="term" value="P:response to antibiotic"/>
    <property type="evidence" value="ECO:0007669"/>
    <property type="project" value="InterPro"/>
</dbReference>
<dbReference type="Gene3D" id="3.40.710.10">
    <property type="entry name" value="DD-peptidase/beta-lactamase superfamily"/>
    <property type="match status" value="1"/>
</dbReference>
<feature type="domain" description="Beta-lactamase class A catalytic" evidence="1">
    <location>
        <begin position="208"/>
        <end position="403"/>
    </location>
</feature>
<protein>
    <submittedName>
        <fullName evidence="2">Serine hydrolase</fullName>
    </submittedName>
</protein>
<dbReference type="EMBL" id="CP021983">
    <property type="protein sequence ID" value="ASC72799.1"/>
    <property type="molecule type" value="Genomic_DNA"/>
</dbReference>
<evidence type="ECO:0000259" key="1">
    <source>
        <dbReference type="Pfam" id="PF13354"/>
    </source>
</evidence>
<keyword evidence="3" id="KW-1185">Reference proteome</keyword>
<dbReference type="GO" id="GO:0030655">
    <property type="term" value="P:beta-lactam antibiotic catabolic process"/>
    <property type="evidence" value="ECO:0007669"/>
    <property type="project" value="InterPro"/>
</dbReference>
<dbReference type="Proteomes" id="UP000191901">
    <property type="component" value="Chromosome"/>
</dbReference>
<keyword evidence="2" id="KW-0378">Hydrolase</keyword>
<organism evidence="2 3">
    <name type="scientific">Halomicronema hongdechloris C2206</name>
    <dbReference type="NCBI Taxonomy" id="1641165"/>
    <lineage>
        <taxon>Bacteria</taxon>
        <taxon>Bacillati</taxon>
        <taxon>Cyanobacteriota</taxon>
        <taxon>Cyanophyceae</taxon>
        <taxon>Nodosilineales</taxon>
        <taxon>Nodosilineaceae</taxon>
        <taxon>Halomicronema</taxon>
    </lineage>
</organism>
<gene>
    <name evidence="2" type="ORF">XM38_037580</name>
</gene>
<dbReference type="InterPro" id="IPR012338">
    <property type="entry name" value="Beta-lactam/transpept-like"/>
</dbReference>
<dbReference type="InterPro" id="IPR000871">
    <property type="entry name" value="Beta-lactam_class-A"/>
</dbReference>
<dbReference type="InterPro" id="IPR045155">
    <property type="entry name" value="Beta-lactam_cat"/>
</dbReference>
<dbReference type="PANTHER" id="PTHR35333">
    <property type="entry name" value="BETA-LACTAMASE"/>
    <property type="match status" value="1"/>
</dbReference>
<evidence type="ECO:0000313" key="2">
    <source>
        <dbReference type="EMBL" id="ASC72799.1"/>
    </source>
</evidence>
<dbReference type="OrthoDB" id="529549at2"/>
<name>A0A1Z3HR48_9CYAN</name>
<proteinExistence type="predicted"/>